<reference evidence="2 3" key="1">
    <citation type="journal article" date="2024" name="BMC Genomics">
        <title>De novo assembly and annotation of Popillia japonica's genome with initial clues to its potential as an invasive pest.</title>
        <authorList>
            <person name="Cucini C."/>
            <person name="Boschi S."/>
            <person name="Funari R."/>
            <person name="Cardaioli E."/>
            <person name="Iannotti N."/>
            <person name="Marturano G."/>
            <person name="Paoli F."/>
            <person name="Bruttini M."/>
            <person name="Carapelli A."/>
            <person name="Frati F."/>
            <person name="Nardi F."/>
        </authorList>
    </citation>
    <scope>NUCLEOTIDE SEQUENCE [LARGE SCALE GENOMIC DNA]</scope>
    <source>
        <strain evidence="2">DMR45628</strain>
    </source>
</reference>
<evidence type="ECO:0000313" key="3">
    <source>
        <dbReference type="Proteomes" id="UP001458880"/>
    </source>
</evidence>
<dbReference type="EMBL" id="JASPKY010000009">
    <property type="protein sequence ID" value="KAK9754208.1"/>
    <property type="molecule type" value="Genomic_DNA"/>
</dbReference>
<feature type="region of interest" description="Disordered" evidence="1">
    <location>
        <begin position="27"/>
        <end position="178"/>
    </location>
</feature>
<dbReference type="AlphaFoldDB" id="A0AAW1N768"/>
<evidence type="ECO:0000256" key="1">
    <source>
        <dbReference type="SAM" id="MobiDB-lite"/>
    </source>
</evidence>
<keyword evidence="3" id="KW-1185">Reference proteome</keyword>
<organism evidence="2 3">
    <name type="scientific">Popillia japonica</name>
    <name type="common">Japanese beetle</name>
    <dbReference type="NCBI Taxonomy" id="7064"/>
    <lineage>
        <taxon>Eukaryota</taxon>
        <taxon>Metazoa</taxon>
        <taxon>Ecdysozoa</taxon>
        <taxon>Arthropoda</taxon>
        <taxon>Hexapoda</taxon>
        <taxon>Insecta</taxon>
        <taxon>Pterygota</taxon>
        <taxon>Neoptera</taxon>
        <taxon>Endopterygota</taxon>
        <taxon>Coleoptera</taxon>
        <taxon>Polyphaga</taxon>
        <taxon>Scarabaeiformia</taxon>
        <taxon>Scarabaeidae</taxon>
        <taxon>Rutelinae</taxon>
        <taxon>Popillia</taxon>
    </lineage>
</organism>
<accession>A0AAW1N768</accession>
<feature type="compositionally biased region" description="Basic and acidic residues" evidence="1">
    <location>
        <begin position="86"/>
        <end position="111"/>
    </location>
</feature>
<feature type="compositionally biased region" description="Basic residues" evidence="1">
    <location>
        <begin position="169"/>
        <end position="178"/>
    </location>
</feature>
<feature type="compositionally biased region" description="Basic residues" evidence="1">
    <location>
        <begin position="53"/>
        <end position="72"/>
    </location>
</feature>
<comment type="caution">
    <text evidence="2">The sequence shown here is derived from an EMBL/GenBank/DDBJ whole genome shotgun (WGS) entry which is preliminary data.</text>
</comment>
<proteinExistence type="predicted"/>
<protein>
    <submittedName>
        <fullName evidence="2">Uncharacterized protein</fullName>
    </submittedName>
</protein>
<evidence type="ECO:0000313" key="2">
    <source>
        <dbReference type="EMBL" id="KAK9754208.1"/>
    </source>
</evidence>
<dbReference type="Proteomes" id="UP001458880">
    <property type="component" value="Unassembled WGS sequence"/>
</dbReference>
<sequence length="178" mass="19247">MGRSSSAMLTGQSSSIIRGSLFADSEMSMQSLGSAEESRLAVEESFPLVKMKSTSRTKHHKVTIKQRPKGSRSSRMPLGDSDEMVEEIKPKKAKKKSDSEKETGSEDESKEKKKKKKKGKADSEASEATAETDDVMLQIQKMKAAAAAAAAGPAQPPPSEVSDKPSKEKKGKKFNQSI</sequence>
<feature type="compositionally biased region" description="Low complexity" evidence="1">
    <location>
        <begin position="144"/>
        <end position="153"/>
    </location>
</feature>
<gene>
    <name evidence="2" type="ORF">QE152_g1573</name>
</gene>
<name>A0AAW1N768_POPJA</name>